<protein>
    <submittedName>
        <fullName evidence="4">Metal-dependent hydrolase</fullName>
    </submittedName>
</protein>
<dbReference type="Proteomes" id="UP000275436">
    <property type="component" value="Unassembled WGS sequence"/>
</dbReference>
<evidence type="ECO:0000313" key="5">
    <source>
        <dbReference type="Proteomes" id="UP000275436"/>
    </source>
</evidence>
<evidence type="ECO:0000313" key="4">
    <source>
        <dbReference type="EMBL" id="RNJ42502.1"/>
    </source>
</evidence>
<keyword evidence="4" id="KW-0378">Hydrolase</keyword>
<dbReference type="GO" id="GO:0046872">
    <property type="term" value="F:metal ion binding"/>
    <property type="evidence" value="ECO:0007669"/>
    <property type="project" value="UniProtKB-KW"/>
</dbReference>
<gene>
    <name evidence="4" type="ORF">DNR46_27330</name>
</gene>
<dbReference type="SUPFAM" id="SSF55186">
    <property type="entry name" value="ThrRS/AlaRS common domain"/>
    <property type="match status" value="1"/>
</dbReference>
<dbReference type="InterPro" id="IPR018163">
    <property type="entry name" value="Thr/Ala-tRNA-synth_IIc_edit"/>
</dbReference>
<evidence type="ECO:0000259" key="3">
    <source>
        <dbReference type="Pfam" id="PF07973"/>
    </source>
</evidence>
<dbReference type="AlphaFoldDB" id="A0A3M9X456"/>
<dbReference type="Gene3D" id="3.30.980.10">
    <property type="entry name" value="Threonyl-trna Synthetase, Chain A, domain 2"/>
    <property type="match status" value="1"/>
</dbReference>
<organism evidence="4 5">
    <name type="scientific">Mesorhizobium japonicum</name>
    <dbReference type="NCBI Taxonomy" id="2066070"/>
    <lineage>
        <taxon>Bacteria</taxon>
        <taxon>Pseudomonadati</taxon>
        <taxon>Pseudomonadota</taxon>
        <taxon>Alphaproteobacteria</taxon>
        <taxon>Hyphomicrobiales</taxon>
        <taxon>Phyllobacteriaceae</taxon>
        <taxon>Mesorhizobium</taxon>
    </lineage>
</organism>
<proteinExistence type="predicted"/>
<keyword evidence="2" id="KW-0862">Zinc</keyword>
<accession>A0A3M9X456</accession>
<keyword evidence="1" id="KW-0479">Metal-binding</keyword>
<reference evidence="4 5" key="1">
    <citation type="journal article" date="2018" name="Mol. Plant Microbe Interact.">
        <title>Taxonomically Different Co-Microsymbionts of a Relict Legume, Oxytropis popoviana, Have Complementary Sets of Symbiotic Genes and Together Increase the Efficiency of Plant Nodulation.</title>
        <authorList>
            <person name="Safronova V."/>
            <person name="Belimov A."/>
            <person name="Sazanova A."/>
            <person name="Chirak E."/>
            <person name="Verkhozina A."/>
            <person name="Kuznetsova I."/>
            <person name="Andronov E."/>
            <person name="Puhalsky J."/>
            <person name="Tikhonovich I."/>
        </authorList>
    </citation>
    <scope>NUCLEOTIDE SEQUENCE [LARGE SCALE GENOMIC DNA]</scope>
    <source>
        <strain evidence="4 5">Opo-235</strain>
    </source>
</reference>
<name>A0A3M9X456_9HYPH</name>
<dbReference type="GO" id="GO:0016787">
    <property type="term" value="F:hydrolase activity"/>
    <property type="evidence" value="ECO:0007669"/>
    <property type="project" value="UniProtKB-KW"/>
</dbReference>
<dbReference type="GO" id="GO:0005524">
    <property type="term" value="F:ATP binding"/>
    <property type="evidence" value="ECO:0007669"/>
    <property type="project" value="InterPro"/>
</dbReference>
<dbReference type="EMBL" id="QKOD01000010">
    <property type="protein sequence ID" value="RNJ42502.1"/>
    <property type="molecule type" value="Genomic_DNA"/>
</dbReference>
<dbReference type="Pfam" id="PF07973">
    <property type="entry name" value="tRNA_SAD"/>
    <property type="match status" value="1"/>
</dbReference>
<evidence type="ECO:0000256" key="1">
    <source>
        <dbReference type="ARBA" id="ARBA00022723"/>
    </source>
</evidence>
<comment type="caution">
    <text evidence="4">The sequence shown here is derived from an EMBL/GenBank/DDBJ whole genome shotgun (WGS) entry which is preliminary data.</text>
</comment>
<evidence type="ECO:0000256" key="2">
    <source>
        <dbReference type="ARBA" id="ARBA00022833"/>
    </source>
</evidence>
<dbReference type="GO" id="GO:0004812">
    <property type="term" value="F:aminoacyl-tRNA ligase activity"/>
    <property type="evidence" value="ECO:0007669"/>
    <property type="project" value="InterPro"/>
</dbReference>
<dbReference type="GO" id="GO:0043039">
    <property type="term" value="P:tRNA aminoacylation"/>
    <property type="evidence" value="ECO:0007669"/>
    <property type="project" value="InterPro"/>
</dbReference>
<dbReference type="InterPro" id="IPR012947">
    <property type="entry name" value="tRNA_SAD"/>
</dbReference>
<feature type="domain" description="Threonyl/alanyl tRNA synthetase SAD" evidence="3">
    <location>
        <begin position="268"/>
        <end position="293"/>
    </location>
</feature>
<sequence>MYRRGSRSMKFDTSMKTGTLVTFPGGALAGQGRIEFAAPCANGWLVIADRTPVHPVSFRWPDQPADLGQITFADGAVVEIADAWTGLIDAGAGVLLIGEEAKAVRKGEGEWQGVVIHIVQSDRDLGAYIGEEARFTVEPRRRKALSVPHTAAHLAALALNAASVPFWTKDFADLDSLGRPNLDKAAIENSSIEPAASTDVYRLGKSLKKKGFDRDGFLNNLETVGVEINGMIRRWLETNTLVSLTPSEGLLDGIRQWRCNLDGTEVIIPCGGTHVERLSDIGDVKITLAPSEDGFVMTTQAREA</sequence>